<sequence>MNELTSPTEEFSPIPNPNPSEVPLRQPDEFEDVPLPRRVTRETDAGADPKHDKEDLRQGDEGIDDPAPPLEA</sequence>
<keyword evidence="3" id="KW-1185">Reference proteome</keyword>
<organism evidence="2 3">
    <name type="scientific">Prosthecobacter debontii</name>
    <dbReference type="NCBI Taxonomy" id="48467"/>
    <lineage>
        <taxon>Bacteria</taxon>
        <taxon>Pseudomonadati</taxon>
        <taxon>Verrucomicrobiota</taxon>
        <taxon>Verrucomicrobiia</taxon>
        <taxon>Verrucomicrobiales</taxon>
        <taxon>Verrucomicrobiaceae</taxon>
        <taxon>Prosthecobacter</taxon>
    </lineage>
</organism>
<proteinExistence type="predicted"/>
<dbReference type="RefSeq" id="WP_139373057.1">
    <property type="nucleotide sequence ID" value="NZ_FUYE01000002.1"/>
</dbReference>
<dbReference type="STRING" id="48467.SAMN02745166_00864"/>
<protein>
    <submittedName>
        <fullName evidence="2">Uncharacterized protein</fullName>
    </submittedName>
</protein>
<evidence type="ECO:0000313" key="2">
    <source>
        <dbReference type="EMBL" id="SKA82107.1"/>
    </source>
</evidence>
<feature type="compositionally biased region" description="Basic and acidic residues" evidence="1">
    <location>
        <begin position="39"/>
        <end position="60"/>
    </location>
</feature>
<dbReference type="EMBL" id="FUYE01000002">
    <property type="protein sequence ID" value="SKA82107.1"/>
    <property type="molecule type" value="Genomic_DNA"/>
</dbReference>
<evidence type="ECO:0000313" key="3">
    <source>
        <dbReference type="Proteomes" id="UP000190774"/>
    </source>
</evidence>
<feature type="region of interest" description="Disordered" evidence="1">
    <location>
        <begin position="1"/>
        <end position="72"/>
    </location>
</feature>
<reference evidence="3" key="1">
    <citation type="submission" date="2017-02" db="EMBL/GenBank/DDBJ databases">
        <authorList>
            <person name="Varghese N."/>
            <person name="Submissions S."/>
        </authorList>
    </citation>
    <scope>NUCLEOTIDE SEQUENCE [LARGE SCALE GENOMIC DNA]</scope>
    <source>
        <strain evidence="3">ATCC 700200</strain>
    </source>
</reference>
<dbReference type="Proteomes" id="UP000190774">
    <property type="component" value="Unassembled WGS sequence"/>
</dbReference>
<gene>
    <name evidence="2" type="ORF">SAMN02745166_00864</name>
</gene>
<accession>A0A1T4WY67</accession>
<name>A0A1T4WY67_9BACT</name>
<evidence type="ECO:0000256" key="1">
    <source>
        <dbReference type="SAM" id="MobiDB-lite"/>
    </source>
</evidence>
<dbReference type="AlphaFoldDB" id="A0A1T4WY67"/>
<dbReference type="OrthoDB" id="9962510at2"/>